<protein>
    <recommendedName>
        <fullName evidence="3">Rx N-terminal domain-containing protein</fullName>
    </recommendedName>
</protein>
<dbReference type="EMBL" id="JANJYI010000004">
    <property type="protein sequence ID" value="KAK2652795.1"/>
    <property type="molecule type" value="Genomic_DNA"/>
</dbReference>
<evidence type="ECO:0008006" key="3">
    <source>
        <dbReference type="Google" id="ProtNLM"/>
    </source>
</evidence>
<gene>
    <name evidence="1" type="ORF">Ddye_012651</name>
</gene>
<name>A0AAE0CIV9_9ROSI</name>
<reference evidence="1" key="1">
    <citation type="journal article" date="2023" name="Plant J.">
        <title>Genome sequences and population genomics provide insights into the demographic history, inbreeding, and mutation load of two 'living fossil' tree species of Dipteronia.</title>
        <authorList>
            <person name="Feng Y."/>
            <person name="Comes H.P."/>
            <person name="Chen J."/>
            <person name="Zhu S."/>
            <person name="Lu R."/>
            <person name="Zhang X."/>
            <person name="Li P."/>
            <person name="Qiu J."/>
            <person name="Olsen K.M."/>
            <person name="Qiu Y."/>
        </authorList>
    </citation>
    <scope>NUCLEOTIDE SEQUENCE</scope>
    <source>
        <strain evidence="1">KIB01</strain>
    </source>
</reference>
<evidence type="ECO:0000313" key="1">
    <source>
        <dbReference type="EMBL" id="KAK2652795.1"/>
    </source>
</evidence>
<organism evidence="1 2">
    <name type="scientific">Dipteronia dyeriana</name>
    <dbReference type="NCBI Taxonomy" id="168575"/>
    <lineage>
        <taxon>Eukaryota</taxon>
        <taxon>Viridiplantae</taxon>
        <taxon>Streptophyta</taxon>
        <taxon>Embryophyta</taxon>
        <taxon>Tracheophyta</taxon>
        <taxon>Spermatophyta</taxon>
        <taxon>Magnoliopsida</taxon>
        <taxon>eudicotyledons</taxon>
        <taxon>Gunneridae</taxon>
        <taxon>Pentapetalae</taxon>
        <taxon>rosids</taxon>
        <taxon>malvids</taxon>
        <taxon>Sapindales</taxon>
        <taxon>Sapindaceae</taxon>
        <taxon>Hippocastanoideae</taxon>
        <taxon>Acereae</taxon>
        <taxon>Dipteronia</taxon>
    </lineage>
</organism>
<proteinExistence type="predicted"/>
<dbReference type="AlphaFoldDB" id="A0AAE0CIV9"/>
<dbReference type="Gene3D" id="1.20.5.4130">
    <property type="match status" value="1"/>
</dbReference>
<sequence length="180" mass="20189">MDAIAVVSVVIKKLQGLLPADGNTTSNIDPAVFQKQVRDAINSLDSLKQFLKDEDDREASSGQSSMDDQEVAQLLRAVYSADDALNTLILEKELREQPDTRSGTIRKLMRFMKNLISRKGMGKVNKKIRRLDRLVEMKEKAVTSDIFRPLELVEVGIAAAGRTVGQEFLISVWKRKLMLT</sequence>
<evidence type="ECO:0000313" key="2">
    <source>
        <dbReference type="Proteomes" id="UP001280121"/>
    </source>
</evidence>
<keyword evidence="2" id="KW-1185">Reference proteome</keyword>
<dbReference type="Proteomes" id="UP001280121">
    <property type="component" value="Unassembled WGS sequence"/>
</dbReference>
<comment type="caution">
    <text evidence="1">The sequence shown here is derived from an EMBL/GenBank/DDBJ whole genome shotgun (WGS) entry which is preliminary data.</text>
</comment>
<accession>A0AAE0CIV9</accession>